<name>S2JXV2_MUCC1</name>
<dbReference type="InParanoid" id="S2JXV2"/>
<sequence>MTNGSEQYHFTATVDVVIGDIPACTDMSGNVGHCANLGCRICNILAVTVRSRSKKFPSPWQCNPTITDRTKADFEKPVLKKGLKAKTPFFLMNNFHGPFFFGLDEMHLLGANLGPKIWSIINDNDQNILGNYNPLFLRSKYKQLIGQALLQCDRESDSHGLEGKFQDVSKKAGYLRSVDWVEFIMFALPIIVIEALQLQMKEVIEKEAKSRTPTMNQAGLVALAKSVEQSCSELSSFSRLCRLLQKFSLSKSDIAEIDRLIKSWFAYVSSSLNYSPKVLTINMHYLYHVPTAIQNLGLLRLISAPPMERTIGNLKQHIKSRKQPASNAFSAIKKQIVQRSADEQAMMRGIGESRISYKSQYYSLVEISWQHLLGRIQIKKITSYFPTMAGQTLKFTRTSSATAGLNNVIFAPETSDVFCDELIPSHQQQTANKKRKLGSIRMMYNDGVNDLALIQVYSPISLNQFGANFFNKEAAACRTAIIHLKSVVSYAILMPFLASNNKNLRYILWRE</sequence>
<protein>
    <submittedName>
        <fullName evidence="1">Uncharacterized protein</fullName>
    </submittedName>
</protein>
<dbReference type="STRING" id="1220926.S2JXV2"/>
<dbReference type="OrthoDB" id="2290427at2759"/>
<gene>
    <name evidence="1" type="ORF">HMPREF1544_05601</name>
</gene>
<reference evidence="2" key="1">
    <citation type="submission" date="2013-05" db="EMBL/GenBank/DDBJ databases">
        <title>The Genome sequence of Mucor circinelloides f. circinelloides 1006PhL.</title>
        <authorList>
            <consortium name="The Broad Institute Genomics Platform"/>
            <person name="Cuomo C."/>
            <person name="Earl A."/>
            <person name="Findley K."/>
            <person name="Lee S.C."/>
            <person name="Walker B."/>
            <person name="Young S."/>
            <person name="Zeng Q."/>
            <person name="Gargeya S."/>
            <person name="Fitzgerald M."/>
            <person name="Haas B."/>
            <person name="Abouelleil A."/>
            <person name="Allen A.W."/>
            <person name="Alvarado L."/>
            <person name="Arachchi H.M."/>
            <person name="Berlin A.M."/>
            <person name="Chapman S.B."/>
            <person name="Gainer-Dewar J."/>
            <person name="Goldberg J."/>
            <person name="Griggs A."/>
            <person name="Gujja S."/>
            <person name="Hansen M."/>
            <person name="Howarth C."/>
            <person name="Imamovic A."/>
            <person name="Ireland A."/>
            <person name="Larimer J."/>
            <person name="McCowan C."/>
            <person name="Murphy C."/>
            <person name="Pearson M."/>
            <person name="Poon T.W."/>
            <person name="Priest M."/>
            <person name="Roberts A."/>
            <person name="Saif S."/>
            <person name="Shea T."/>
            <person name="Sisk P."/>
            <person name="Sykes S."/>
            <person name="Wortman J."/>
            <person name="Nusbaum C."/>
            <person name="Birren B."/>
        </authorList>
    </citation>
    <scope>NUCLEOTIDE SEQUENCE [LARGE SCALE GENOMIC DNA]</scope>
    <source>
        <strain evidence="2">1006PhL</strain>
    </source>
</reference>
<keyword evidence="2" id="KW-1185">Reference proteome</keyword>
<dbReference type="EMBL" id="KE123965">
    <property type="protein sequence ID" value="EPB87618.1"/>
    <property type="molecule type" value="Genomic_DNA"/>
</dbReference>
<organism evidence="1 2">
    <name type="scientific">Mucor circinelloides f. circinelloides (strain 1006PhL)</name>
    <name type="common">Mucormycosis agent</name>
    <name type="synonym">Calyptromyces circinelloides</name>
    <dbReference type="NCBI Taxonomy" id="1220926"/>
    <lineage>
        <taxon>Eukaryota</taxon>
        <taxon>Fungi</taxon>
        <taxon>Fungi incertae sedis</taxon>
        <taxon>Mucoromycota</taxon>
        <taxon>Mucoromycotina</taxon>
        <taxon>Mucoromycetes</taxon>
        <taxon>Mucorales</taxon>
        <taxon>Mucorineae</taxon>
        <taxon>Mucoraceae</taxon>
        <taxon>Mucor</taxon>
    </lineage>
</organism>
<accession>S2JXV2</accession>
<dbReference type="Proteomes" id="UP000014254">
    <property type="component" value="Unassembled WGS sequence"/>
</dbReference>
<dbReference type="AlphaFoldDB" id="S2JXV2"/>
<evidence type="ECO:0000313" key="2">
    <source>
        <dbReference type="Proteomes" id="UP000014254"/>
    </source>
</evidence>
<proteinExistence type="predicted"/>
<dbReference type="VEuPathDB" id="FungiDB:HMPREF1544_05601"/>
<evidence type="ECO:0000313" key="1">
    <source>
        <dbReference type="EMBL" id="EPB87618.1"/>
    </source>
</evidence>